<evidence type="ECO:0000313" key="6">
    <source>
        <dbReference type="EMBL" id="QID78076.1"/>
    </source>
</evidence>
<dbReference type="InterPro" id="IPR008978">
    <property type="entry name" value="HSP20-like_chaperone"/>
</dbReference>
<evidence type="ECO:0000256" key="3">
    <source>
        <dbReference type="RuleBase" id="RU003616"/>
    </source>
</evidence>
<dbReference type="FunFam" id="2.60.40.790:FF:000065">
    <property type="entry name" value="Heat shock protein"/>
    <property type="match status" value="1"/>
</dbReference>
<dbReference type="InterPro" id="IPR002068">
    <property type="entry name" value="A-crystallin/Hsp20_dom"/>
</dbReference>
<dbReference type="Proteomes" id="UP000501346">
    <property type="component" value="Chromosome ScII"/>
</dbReference>
<name>A0A6C1DLV6_SACPS</name>
<evidence type="ECO:0000256" key="2">
    <source>
        <dbReference type="PROSITE-ProRule" id="PRU00285"/>
    </source>
</evidence>
<dbReference type="CDD" id="cd06464">
    <property type="entry name" value="ACD_sHsps-like"/>
    <property type="match status" value="1"/>
</dbReference>
<dbReference type="PANTHER" id="PTHR11527">
    <property type="entry name" value="HEAT-SHOCK PROTEIN 20 FAMILY MEMBER"/>
    <property type="match status" value="1"/>
</dbReference>
<dbReference type="OrthoDB" id="5511210at2759"/>
<dbReference type="SUPFAM" id="SSF49764">
    <property type="entry name" value="HSP20-like chaperones"/>
    <property type="match status" value="1"/>
</dbReference>
<evidence type="ECO:0000256" key="1">
    <source>
        <dbReference type="ARBA" id="ARBA00023016"/>
    </source>
</evidence>
<dbReference type="InterPro" id="IPR031107">
    <property type="entry name" value="Small_HSP"/>
</dbReference>
<protein>
    <submittedName>
        <fullName evidence="6">Chaperone protein hsp26</fullName>
    </submittedName>
</protein>
<keyword evidence="7" id="KW-1185">Reference proteome</keyword>
<dbReference type="GO" id="GO:0006457">
    <property type="term" value="P:protein folding"/>
    <property type="evidence" value="ECO:0007669"/>
    <property type="project" value="UniProtKB-ARBA"/>
</dbReference>
<reference evidence="6 7" key="1">
    <citation type="journal article" date="2019" name="BMC Genomics">
        <title>Chromosome level assembly and comparative genome analysis confirm lager-brewing yeasts originated from a single hybridization.</title>
        <authorList>
            <person name="Salazar A.N."/>
            <person name="Gorter de Vries A.R."/>
            <person name="van den Broek M."/>
            <person name="Brouwers N."/>
            <person name="de la Torre Cortes P."/>
            <person name="Kuijpers N.G.A."/>
            <person name="Daran J.G."/>
            <person name="Abeel T."/>
        </authorList>
    </citation>
    <scope>NUCLEOTIDE SEQUENCE [LARGE SCALE GENOMIC DNA]</scope>
    <source>
        <strain evidence="6 7">CBS 1483</strain>
    </source>
</reference>
<evidence type="ECO:0000256" key="4">
    <source>
        <dbReference type="SAM" id="MobiDB-lite"/>
    </source>
</evidence>
<dbReference type="PROSITE" id="PS01031">
    <property type="entry name" value="SHSP"/>
    <property type="match status" value="1"/>
</dbReference>
<sequence>MSFNSPFFDFFDNINNEVDAFNRLLGEGGLRGYAPRRQLANTPAKDSTGKEVARPNNYAGALYYPRDETLDDWFNNDLSLFPSGFGFPRSVAVPVDILDHDNNYELKVVVPGVKSKKDIDIEYHQNKNQILVSGEIPSTLNEESKDKVKVKESSSGKFKRVITLPDYPGVDADNIKADYASGVLTLTVPKLKPQKDGKNHVKKIEVSSQESWGN</sequence>
<organism evidence="6 7">
    <name type="scientific">Saccharomyces pastorianus</name>
    <name type="common">Lager yeast</name>
    <name type="synonym">Saccharomyces cerevisiae x Saccharomyces eubayanus</name>
    <dbReference type="NCBI Taxonomy" id="27292"/>
    <lineage>
        <taxon>Eukaryota</taxon>
        <taxon>Fungi</taxon>
        <taxon>Dikarya</taxon>
        <taxon>Ascomycota</taxon>
        <taxon>Saccharomycotina</taxon>
        <taxon>Saccharomycetes</taxon>
        <taxon>Saccharomycetales</taxon>
        <taxon>Saccharomycetaceae</taxon>
        <taxon>Saccharomyces</taxon>
    </lineage>
</organism>
<evidence type="ECO:0000259" key="5">
    <source>
        <dbReference type="PROSITE" id="PS01031"/>
    </source>
</evidence>
<accession>A0A6C1DLV6</accession>
<comment type="similarity">
    <text evidence="2 3">Belongs to the small heat shock protein (HSP20) family.</text>
</comment>
<proteinExistence type="inferred from homology"/>
<keyword evidence="1" id="KW-0346">Stress response</keyword>
<dbReference type="EMBL" id="CP048984">
    <property type="protein sequence ID" value="QID78076.1"/>
    <property type="molecule type" value="Genomic_DNA"/>
</dbReference>
<feature type="region of interest" description="Disordered" evidence="4">
    <location>
        <begin position="192"/>
        <end position="214"/>
    </location>
</feature>
<dbReference type="Gene3D" id="2.60.40.790">
    <property type="match status" value="1"/>
</dbReference>
<dbReference type="Pfam" id="PF00011">
    <property type="entry name" value="HSP20"/>
    <property type="match status" value="1"/>
</dbReference>
<feature type="domain" description="SHSP" evidence="5">
    <location>
        <begin position="86"/>
        <end position="207"/>
    </location>
</feature>
<dbReference type="AlphaFoldDB" id="A0A6C1DLV6"/>
<feature type="compositionally biased region" description="Basic and acidic residues" evidence="4">
    <location>
        <begin position="193"/>
        <end position="205"/>
    </location>
</feature>
<gene>
    <name evidence="6" type="primary">HSP26_1</name>
    <name evidence="6" type="ORF">GRS66_000277</name>
</gene>
<evidence type="ECO:0000313" key="7">
    <source>
        <dbReference type="Proteomes" id="UP000501346"/>
    </source>
</evidence>